<gene>
    <name evidence="2" type="primary">cas2e</name>
    <name evidence="2" type="ORF">G7067_03900</name>
</gene>
<dbReference type="KEGG" id="lins:G7067_03900"/>
<reference evidence="2 3" key="1">
    <citation type="submission" date="2020-03" db="EMBL/GenBank/DDBJ databases">
        <title>Leucobacter sp. nov., isolated from beetles.</title>
        <authorList>
            <person name="Hyun D.-W."/>
            <person name="Bae J.-W."/>
        </authorList>
    </citation>
    <scope>NUCLEOTIDE SEQUENCE [LARGE SCALE GENOMIC DNA]</scope>
    <source>
        <strain evidence="2 3">HDW9B</strain>
    </source>
</reference>
<feature type="region of interest" description="Disordered" evidence="1">
    <location>
        <begin position="93"/>
        <end position="112"/>
    </location>
</feature>
<dbReference type="Proteomes" id="UP000501387">
    <property type="component" value="Chromosome"/>
</dbReference>
<dbReference type="Gene3D" id="3.30.70.240">
    <property type="match status" value="1"/>
</dbReference>
<evidence type="ECO:0000313" key="3">
    <source>
        <dbReference type="Proteomes" id="UP000501387"/>
    </source>
</evidence>
<evidence type="ECO:0000313" key="2">
    <source>
        <dbReference type="EMBL" id="QIM15749.1"/>
    </source>
</evidence>
<sequence>MVIIVLTACPQGLRGHLTRWLFEISAGVFVGRLNPKLREHVWGLVEEAESGKALMVYPDRKAEQGFSFEVIGHDWTPVDRDSVTLMMRPAAPGRTSLKKGWSTASRLRRARR</sequence>
<proteinExistence type="predicted"/>
<name>A0A6G8FHJ4_9MICO</name>
<dbReference type="NCBIfam" id="TIGR01873">
    <property type="entry name" value="cas_CT1978"/>
    <property type="match status" value="1"/>
</dbReference>
<organism evidence="2 3">
    <name type="scientific">Leucobacter insecticola</name>
    <dbReference type="NCBI Taxonomy" id="2714934"/>
    <lineage>
        <taxon>Bacteria</taxon>
        <taxon>Bacillati</taxon>
        <taxon>Actinomycetota</taxon>
        <taxon>Actinomycetes</taxon>
        <taxon>Micrococcales</taxon>
        <taxon>Microbacteriaceae</taxon>
        <taxon>Leucobacter</taxon>
    </lineage>
</organism>
<evidence type="ECO:0000256" key="1">
    <source>
        <dbReference type="SAM" id="MobiDB-lite"/>
    </source>
</evidence>
<keyword evidence="3" id="KW-1185">Reference proteome</keyword>
<dbReference type="InterPro" id="IPR010152">
    <property type="entry name" value="CRISPR-assoc_prot_Cas2_sub"/>
</dbReference>
<accession>A0A6G8FHJ4</accession>
<dbReference type="RefSeq" id="WP_166322131.1">
    <property type="nucleotide sequence ID" value="NZ_CP049934.1"/>
</dbReference>
<dbReference type="EMBL" id="CP049934">
    <property type="protein sequence ID" value="QIM15749.1"/>
    <property type="molecule type" value="Genomic_DNA"/>
</dbReference>
<dbReference type="Pfam" id="PF09707">
    <property type="entry name" value="Cas_Cas2CT1978"/>
    <property type="match status" value="1"/>
</dbReference>
<dbReference type="AlphaFoldDB" id="A0A6G8FHJ4"/>
<protein>
    <submittedName>
        <fullName evidence="2">Type I-E CRISPR-associated endoribonuclease Cas2</fullName>
    </submittedName>
</protein>